<dbReference type="InterPro" id="IPR029787">
    <property type="entry name" value="Nucleotide_cyclase"/>
</dbReference>
<accession>A0ABS4KL60</accession>
<dbReference type="InterPro" id="IPR043128">
    <property type="entry name" value="Rev_trsase/Diguanyl_cyclase"/>
</dbReference>
<gene>
    <name evidence="2" type="ORF">J2Z35_002353</name>
</gene>
<dbReference type="SUPFAM" id="SSF55073">
    <property type="entry name" value="Nucleotide cyclase"/>
    <property type="match status" value="1"/>
</dbReference>
<evidence type="ECO:0000313" key="3">
    <source>
        <dbReference type="Proteomes" id="UP001314903"/>
    </source>
</evidence>
<sequence>MGRDRIKSNNSSSYNDLLIKKDSEIKRLKKQLFYLKKHYSKDPLTNTLNKINGLRRLQIEINKSQINKTPTTIAFIDVDDMKSINDNYGHCVGDDLLLTLGNLISANIRKWDFVFRFGGDEFVIVFSDTDKDQATSVLKRIEKKIEIFNKSKENIFNIDISYGINEYKGEEKIKIYNFLDSADINMYEHKKMKKFG</sequence>
<feature type="domain" description="GGDEF" evidence="1">
    <location>
        <begin position="69"/>
        <end position="196"/>
    </location>
</feature>
<dbReference type="SMART" id="SM00267">
    <property type="entry name" value="GGDEF"/>
    <property type="match status" value="1"/>
</dbReference>
<dbReference type="PROSITE" id="PS50887">
    <property type="entry name" value="GGDEF"/>
    <property type="match status" value="1"/>
</dbReference>
<dbReference type="RefSeq" id="WP_209661576.1">
    <property type="nucleotide sequence ID" value="NZ_JAGGLI010000031.1"/>
</dbReference>
<evidence type="ECO:0000259" key="1">
    <source>
        <dbReference type="PROSITE" id="PS50887"/>
    </source>
</evidence>
<protein>
    <submittedName>
        <fullName evidence="2">Diguanylate cyclase (GGDEF)-like protein</fullName>
    </submittedName>
</protein>
<evidence type="ECO:0000313" key="2">
    <source>
        <dbReference type="EMBL" id="MBP2028527.1"/>
    </source>
</evidence>
<dbReference type="CDD" id="cd01949">
    <property type="entry name" value="GGDEF"/>
    <property type="match status" value="1"/>
</dbReference>
<dbReference type="InterPro" id="IPR000160">
    <property type="entry name" value="GGDEF_dom"/>
</dbReference>
<comment type="caution">
    <text evidence="2">The sequence shown here is derived from an EMBL/GenBank/DDBJ whole genome shotgun (WGS) entry which is preliminary data.</text>
</comment>
<dbReference type="Proteomes" id="UP001314903">
    <property type="component" value="Unassembled WGS sequence"/>
</dbReference>
<dbReference type="InterPro" id="IPR050469">
    <property type="entry name" value="Diguanylate_Cyclase"/>
</dbReference>
<dbReference type="PANTHER" id="PTHR45138:SF23">
    <property type="entry name" value="SIGNALING PROTEIN"/>
    <property type="match status" value="1"/>
</dbReference>
<dbReference type="PANTHER" id="PTHR45138">
    <property type="entry name" value="REGULATORY COMPONENTS OF SENSORY TRANSDUCTION SYSTEM"/>
    <property type="match status" value="1"/>
</dbReference>
<dbReference type="EMBL" id="JAGGLI010000031">
    <property type="protein sequence ID" value="MBP2028527.1"/>
    <property type="molecule type" value="Genomic_DNA"/>
</dbReference>
<reference evidence="2 3" key="1">
    <citation type="submission" date="2021-03" db="EMBL/GenBank/DDBJ databases">
        <title>Genomic Encyclopedia of Type Strains, Phase IV (KMG-IV): sequencing the most valuable type-strain genomes for metagenomic binning, comparative biology and taxonomic classification.</title>
        <authorList>
            <person name="Goeker M."/>
        </authorList>
    </citation>
    <scope>NUCLEOTIDE SEQUENCE [LARGE SCALE GENOMIC DNA]</scope>
    <source>
        <strain evidence="2 3">DSM 27512</strain>
    </source>
</reference>
<dbReference type="Pfam" id="PF00990">
    <property type="entry name" value="GGDEF"/>
    <property type="match status" value="1"/>
</dbReference>
<organism evidence="2 3">
    <name type="scientific">Acetoanaerobium pronyense</name>
    <dbReference type="NCBI Taxonomy" id="1482736"/>
    <lineage>
        <taxon>Bacteria</taxon>
        <taxon>Bacillati</taxon>
        <taxon>Bacillota</taxon>
        <taxon>Clostridia</taxon>
        <taxon>Peptostreptococcales</taxon>
        <taxon>Filifactoraceae</taxon>
        <taxon>Acetoanaerobium</taxon>
    </lineage>
</organism>
<dbReference type="NCBIfam" id="TIGR00254">
    <property type="entry name" value="GGDEF"/>
    <property type="match status" value="1"/>
</dbReference>
<keyword evidence="3" id="KW-1185">Reference proteome</keyword>
<proteinExistence type="predicted"/>
<name>A0ABS4KL60_9FIRM</name>
<dbReference type="Gene3D" id="3.30.70.270">
    <property type="match status" value="1"/>
</dbReference>